<dbReference type="Proteomes" id="UP000219215">
    <property type="component" value="Chromosome DPRO"/>
</dbReference>
<proteinExistence type="predicted"/>
<evidence type="ECO:0000313" key="1">
    <source>
        <dbReference type="EMBL" id="SOB59813.1"/>
    </source>
</evidence>
<protein>
    <submittedName>
        <fullName evidence="1">Uncharacterized protein</fullName>
    </submittedName>
</protein>
<gene>
    <name evidence="1" type="ORF">DPRO_2903</name>
</gene>
<dbReference type="KEGG" id="pprf:DPRO_2903"/>
<organism evidence="1 2">
    <name type="scientific">Pseudodesulfovibrio profundus</name>
    <dbReference type="NCBI Taxonomy" id="57320"/>
    <lineage>
        <taxon>Bacteria</taxon>
        <taxon>Pseudomonadati</taxon>
        <taxon>Thermodesulfobacteriota</taxon>
        <taxon>Desulfovibrionia</taxon>
        <taxon>Desulfovibrionales</taxon>
        <taxon>Desulfovibrionaceae</taxon>
    </lineage>
</organism>
<dbReference type="RefSeq" id="WP_173806797.1">
    <property type="nucleotide sequence ID" value="NZ_LT907975.1"/>
</dbReference>
<evidence type="ECO:0000313" key="2">
    <source>
        <dbReference type="Proteomes" id="UP000219215"/>
    </source>
</evidence>
<accession>A0A2C8FCM2</accession>
<dbReference type="EMBL" id="LT907975">
    <property type="protein sequence ID" value="SOB59813.1"/>
    <property type="molecule type" value="Genomic_DNA"/>
</dbReference>
<name>A0A2C8FCM2_9BACT</name>
<reference evidence="2" key="1">
    <citation type="submission" date="2017-09" db="EMBL/GenBank/DDBJ databases">
        <authorList>
            <person name="Regsiter A."/>
            <person name="William W."/>
        </authorList>
    </citation>
    <scope>NUCLEOTIDE SEQUENCE [LARGE SCALE GENOMIC DNA]</scope>
    <source>
        <strain evidence="2">500-1</strain>
    </source>
</reference>
<sequence>MKLLRFYCQHRLNPLHVFCRLRELGLSLGAARNVSRLYERSVYRFIF</sequence>
<keyword evidence="2" id="KW-1185">Reference proteome</keyword>
<dbReference type="AlphaFoldDB" id="A0A2C8FCM2"/>